<proteinExistence type="predicted"/>
<dbReference type="Pfam" id="PF12243">
    <property type="entry name" value="CTK3"/>
    <property type="match status" value="1"/>
</dbReference>
<dbReference type="Gene3D" id="1.25.40.90">
    <property type="match status" value="1"/>
</dbReference>
<feature type="compositionally biased region" description="Basic and acidic residues" evidence="1">
    <location>
        <begin position="35"/>
        <end position="45"/>
    </location>
</feature>
<dbReference type="InterPro" id="IPR024637">
    <property type="entry name" value="Ctk3_C"/>
</dbReference>
<sequence>MAQAVGIRRAVRSLHGTTHTSNVANQAEKGSVIVKPDEAASKKEQRNMADPFEVRMRFTNQLRQLNASVTSAQKAAQYALKYKDMDEDLHSCILEQLERNNMNTRANIMYFIEHFLDSAQRDGHVDYVRMMERDIIRVVDAVAPDDGSGAANVKVVRKVLRALQGKSHLGAETVTQIEEVLKERDTAAQDISLSSPVNDLGDMPPSQTLPPPKRGGAPLKLDRKQVEQRLEEDRERHKRLRESIWAVPSGDDAEMEKLWEETSDLGEDDHRLGEEEWQEWKASAQNSCPHKRENIKVTNGNHLP</sequence>
<feature type="region of interest" description="Disordered" evidence="1">
    <location>
        <begin position="264"/>
        <end position="304"/>
    </location>
</feature>
<dbReference type="PANTHER" id="PTHR28291:SF1">
    <property type="entry name" value="CTD KINASE SUBUNIT GAMMA"/>
    <property type="match status" value="1"/>
</dbReference>
<feature type="region of interest" description="Disordered" evidence="1">
    <location>
        <begin position="1"/>
        <end position="45"/>
    </location>
</feature>
<keyword evidence="4" id="KW-1185">Reference proteome</keyword>
<evidence type="ECO:0000313" key="4">
    <source>
        <dbReference type="Proteomes" id="UP001217918"/>
    </source>
</evidence>
<evidence type="ECO:0000256" key="1">
    <source>
        <dbReference type="SAM" id="MobiDB-lite"/>
    </source>
</evidence>
<dbReference type="InterPro" id="IPR008942">
    <property type="entry name" value="ENTH_VHS"/>
</dbReference>
<feature type="region of interest" description="Disordered" evidence="1">
    <location>
        <begin position="193"/>
        <end position="235"/>
    </location>
</feature>
<comment type="caution">
    <text evidence="3">The sequence shown here is derived from an EMBL/GenBank/DDBJ whole genome shotgun (WGS) entry which is preliminary data.</text>
</comment>
<dbReference type="EMBL" id="JAQQPM010000004">
    <property type="protein sequence ID" value="KAK2070651.1"/>
    <property type="molecule type" value="Genomic_DNA"/>
</dbReference>
<feature type="compositionally biased region" description="Basic and acidic residues" evidence="1">
    <location>
        <begin position="220"/>
        <end position="235"/>
    </location>
</feature>
<dbReference type="PROSITE" id="PS51391">
    <property type="entry name" value="CID"/>
    <property type="match status" value="1"/>
</dbReference>
<name>A0AAD9MF69_9PEZI</name>
<dbReference type="GO" id="GO:0032786">
    <property type="term" value="P:positive regulation of DNA-templated transcription, elongation"/>
    <property type="evidence" value="ECO:0007669"/>
    <property type="project" value="InterPro"/>
</dbReference>
<evidence type="ECO:0000313" key="3">
    <source>
        <dbReference type="EMBL" id="KAK2070651.1"/>
    </source>
</evidence>
<accession>A0AAD9MF69</accession>
<evidence type="ECO:0000259" key="2">
    <source>
        <dbReference type="PROSITE" id="PS51391"/>
    </source>
</evidence>
<feature type="domain" description="CID" evidence="2">
    <location>
        <begin position="50"/>
        <end position="185"/>
    </location>
</feature>
<dbReference type="GO" id="GO:0045943">
    <property type="term" value="P:positive regulation of transcription by RNA polymerase I"/>
    <property type="evidence" value="ECO:0007669"/>
    <property type="project" value="TreeGrafter"/>
</dbReference>
<gene>
    <name evidence="3" type="ORF">P8C59_005128</name>
</gene>
<dbReference type="InterPro" id="IPR024638">
    <property type="entry name" value="Ctk3_N"/>
</dbReference>
<dbReference type="PANTHER" id="PTHR28291">
    <property type="entry name" value="CTD KINASE SUBUNIT GAMMA"/>
    <property type="match status" value="1"/>
</dbReference>
<organism evidence="3 4">
    <name type="scientific">Phyllachora maydis</name>
    <dbReference type="NCBI Taxonomy" id="1825666"/>
    <lineage>
        <taxon>Eukaryota</taxon>
        <taxon>Fungi</taxon>
        <taxon>Dikarya</taxon>
        <taxon>Ascomycota</taxon>
        <taxon>Pezizomycotina</taxon>
        <taxon>Sordariomycetes</taxon>
        <taxon>Sordariomycetidae</taxon>
        <taxon>Phyllachorales</taxon>
        <taxon>Phyllachoraceae</taxon>
        <taxon>Phyllachora</taxon>
    </lineage>
</organism>
<feature type="compositionally biased region" description="Polar residues" evidence="1">
    <location>
        <begin position="15"/>
        <end position="25"/>
    </location>
</feature>
<dbReference type="GO" id="GO:0070692">
    <property type="term" value="C:CTDK-1 complex"/>
    <property type="evidence" value="ECO:0007669"/>
    <property type="project" value="InterPro"/>
</dbReference>
<dbReference type="AlphaFoldDB" id="A0AAD9MF69"/>
<protein>
    <recommendedName>
        <fullName evidence="2">CID domain-containing protein</fullName>
    </recommendedName>
</protein>
<reference evidence="3" key="1">
    <citation type="journal article" date="2023" name="Mol. Plant Microbe Interact.">
        <title>Elucidating the Obligate Nature and Biological Capacity of an Invasive Fungal Corn Pathogen.</title>
        <authorList>
            <person name="MacCready J.S."/>
            <person name="Roggenkamp E.M."/>
            <person name="Gdanetz K."/>
            <person name="Chilvers M.I."/>
        </authorList>
    </citation>
    <scope>NUCLEOTIDE SEQUENCE</scope>
    <source>
        <strain evidence="3">PM02</strain>
    </source>
</reference>
<dbReference type="InterPro" id="IPR006569">
    <property type="entry name" value="CID_dom"/>
</dbReference>
<dbReference type="Proteomes" id="UP001217918">
    <property type="component" value="Unassembled WGS sequence"/>
</dbReference>
<dbReference type="InterPro" id="IPR042326">
    <property type="entry name" value="Ctk3"/>
</dbReference>
<dbReference type="FunFam" id="1.25.40.90:FF:000032">
    <property type="entry name" value="CTD kinase subunit gamma"/>
    <property type="match status" value="1"/>
</dbReference>
<dbReference type="Pfam" id="PF12350">
    <property type="entry name" value="CTK3_C"/>
    <property type="match status" value="1"/>
</dbReference>